<evidence type="ECO:0000313" key="2">
    <source>
        <dbReference type="Proteomes" id="UP001239111"/>
    </source>
</evidence>
<gene>
    <name evidence="1" type="ORF">QAD02_001844</name>
</gene>
<keyword evidence="2" id="KW-1185">Reference proteome</keyword>
<comment type="caution">
    <text evidence="1">The sequence shown here is derived from an EMBL/GenBank/DDBJ whole genome shotgun (WGS) entry which is preliminary data.</text>
</comment>
<dbReference type="EMBL" id="CM056743">
    <property type="protein sequence ID" value="KAJ8670585.1"/>
    <property type="molecule type" value="Genomic_DNA"/>
</dbReference>
<organism evidence="1 2">
    <name type="scientific">Eretmocerus hayati</name>
    <dbReference type="NCBI Taxonomy" id="131215"/>
    <lineage>
        <taxon>Eukaryota</taxon>
        <taxon>Metazoa</taxon>
        <taxon>Ecdysozoa</taxon>
        <taxon>Arthropoda</taxon>
        <taxon>Hexapoda</taxon>
        <taxon>Insecta</taxon>
        <taxon>Pterygota</taxon>
        <taxon>Neoptera</taxon>
        <taxon>Endopterygota</taxon>
        <taxon>Hymenoptera</taxon>
        <taxon>Apocrita</taxon>
        <taxon>Proctotrupomorpha</taxon>
        <taxon>Chalcidoidea</taxon>
        <taxon>Aphelinidae</taxon>
        <taxon>Aphelininae</taxon>
        <taxon>Eretmocerus</taxon>
    </lineage>
</organism>
<reference evidence="1" key="1">
    <citation type="submission" date="2023-04" db="EMBL/GenBank/DDBJ databases">
        <title>A chromosome-level genome assembly of the parasitoid wasp Eretmocerus hayati.</title>
        <authorList>
            <person name="Zhong Y."/>
            <person name="Liu S."/>
            <person name="Liu Y."/>
        </authorList>
    </citation>
    <scope>NUCLEOTIDE SEQUENCE</scope>
    <source>
        <strain evidence="1">ZJU_SS_LIU_2023</strain>
    </source>
</reference>
<sequence>MSQIFRVYQNFLRRYPFGMQAFQAGILMGIGDQIAQNLVEKRPLKNLDYVRTGQFAVIGFCMVGPATRTWYGLLDKYVGSKGAKVVLKKVVYDQLLFTPIFVAALLSVISVTQGNDVTNTKLKLEDEYVDILLNNYKLWPAVQLVNFYLVPLNHQVLVVQTVALLWNTYISYRTNRGKALHAL</sequence>
<dbReference type="Proteomes" id="UP001239111">
    <property type="component" value="Chromosome 3"/>
</dbReference>
<accession>A0ACC2NHA2</accession>
<proteinExistence type="predicted"/>
<protein>
    <submittedName>
        <fullName evidence="1">Uncharacterized protein</fullName>
    </submittedName>
</protein>
<evidence type="ECO:0000313" key="1">
    <source>
        <dbReference type="EMBL" id="KAJ8670585.1"/>
    </source>
</evidence>
<name>A0ACC2NHA2_9HYME</name>